<proteinExistence type="predicted"/>
<evidence type="ECO:0000313" key="2">
    <source>
        <dbReference type="Proteomes" id="UP001293254"/>
    </source>
</evidence>
<protein>
    <submittedName>
        <fullName evidence="1">Uncharacterized protein</fullName>
    </submittedName>
</protein>
<dbReference type="EMBL" id="JACGWO010000005">
    <property type="protein sequence ID" value="KAK4426454.1"/>
    <property type="molecule type" value="Genomic_DNA"/>
</dbReference>
<gene>
    <name evidence="1" type="ORF">Salat_1414000</name>
</gene>
<dbReference type="Proteomes" id="UP001293254">
    <property type="component" value="Unassembled WGS sequence"/>
</dbReference>
<keyword evidence="2" id="KW-1185">Reference proteome</keyword>
<reference evidence="1" key="1">
    <citation type="submission" date="2020-06" db="EMBL/GenBank/DDBJ databases">
        <authorList>
            <person name="Li T."/>
            <person name="Hu X."/>
            <person name="Zhang T."/>
            <person name="Song X."/>
            <person name="Zhang H."/>
            <person name="Dai N."/>
            <person name="Sheng W."/>
            <person name="Hou X."/>
            <person name="Wei L."/>
        </authorList>
    </citation>
    <scope>NUCLEOTIDE SEQUENCE</scope>
    <source>
        <strain evidence="1">3651</strain>
        <tissue evidence="1">Leaf</tissue>
    </source>
</reference>
<name>A0AAE2CLL8_9LAMI</name>
<evidence type="ECO:0000313" key="1">
    <source>
        <dbReference type="EMBL" id="KAK4426454.1"/>
    </source>
</evidence>
<accession>A0AAE2CLL8</accession>
<organism evidence="1 2">
    <name type="scientific">Sesamum alatum</name>
    <dbReference type="NCBI Taxonomy" id="300844"/>
    <lineage>
        <taxon>Eukaryota</taxon>
        <taxon>Viridiplantae</taxon>
        <taxon>Streptophyta</taxon>
        <taxon>Embryophyta</taxon>
        <taxon>Tracheophyta</taxon>
        <taxon>Spermatophyta</taxon>
        <taxon>Magnoliopsida</taxon>
        <taxon>eudicotyledons</taxon>
        <taxon>Gunneridae</taxon>
        <taxon>Pentapetalae</taxon>
        <taxon>asterids</taxon>
        <taxon>lamiids</taxon>
        <taxon>Lamiales</taxon>
        <taxon>Pedaliaceae</taxon>
        <taxon>Sesamum</taxon>
    </lineage>
</organism>
<dbReference type="AlphaFoldDB" id="A0AAE2CLL8"/>
<reference evidence="1" key="2">
    <citation type="journal article" date="2024" name="Plant">
        <title>Genomic evolution and insights into agronomic trait innovations of Sesamum species.</title>
        <authorList>
            <person name="Miao H."/>
            <person name="Wang L."/>
            <person name="Qu L."/>
            <person name="Liu H."/>
            <person name="Sun Y."/>
            <person name="Le M."/>
            <person name="Wang Q."/>
            <person name="Wei S."/>
            <person name="Zheng Y."/>
            <person name="Lin W."/>
            <person name="Duan Y."/>
            <person name="Cao H."/>
            <person name="Xiong S."/>
            <person name="Wang X."/>
            <person name="Wei L."/>
            <person name="Li C."/>
            <person name="Ma Q."/>
            <person name="Ju M."/>
            <person name="Zhao R."/>
            <person name="Li G."/>
            <person name="Mu C."/>
            <person name="Tian Q."/>
            <person name="Mei H."/>
            <person name="Zhang T."/>
            <person name="Gao T."/>
            <person name="Zhang H."/>
        </authorList>
    </citation>
    <scope>NUCLEOTIDE SEQUENCE</scope>
    <source>
        <strain evidence="1">3651</strain>
    </source>
</reference>
<comment type="caution">
    <text evidence="1">The sequence shown here is derived from an EMBL/GenBank/DDBJ whole genome shotgun (WGS) entry which is preliminary data.</text>
</comment>
<sequence>MAVGQPVSVKAPTAAQPTTAPVLAKKTAMPTDITKGKEAITEARGMKKTSFAGLFSNNRKLTDDNKLMKFVVENGALKLESNDLIDVAKKLGYYLVSYIAVKFPGLKAIRPLAQS</sequence>